<proteinExistence type="predicted"/>
<sequence length="67" mass="7898">MVLQVNPKQTRILCMNKVDLVEKKKHLLMVVDQFKDLPEYEGKKTMGKIRTDNVRKNIAYRSSNLFC</sequence>
<comment type="caution">
    <text evidence="1">The sequence shown here is derived from an EMBL/GenBank/DDBJ whole genome shotgun (WGS) entry which is preliminary data.</text>
</comment>
<keyword evidence="2" id="KW-1185">Reference proteome</keyword>
<dbReference type="STRING" id="35608.A0A2U1QKI4"/>
<evidence type="ECO:0000313" key="1">
    <source>
        <dbReference type="EMBL" id="PWA98524.1"/>
    </source>
</evidence>
<dbReference type="OrthoDB" id="8954335at2759"/>
<protein>
    <submittedName>
        <fullName evidence="1">GTP-binding family protein</fullName>
    </submittedName>
</protein>
<name>A0A2U1QKI4_ARTAN</name>
<reference evidence="1 2" key="1">
    <citation type="journal article" date="2018" name="Mol. Plant">
        <title>The genome of Artemisia annua provides insight into the evolution of Asteraceae family and artemisinin biosynthesis.</title>
        <authorList>
            <person name="Shen Q."/>
            <person name="Zhang L."/>
            <person name="Liao Z."/>
            <person name="Wang S."/>
            <person name="Yan T."/>
            <person name="Shi P."/>
            <person name="Liu M."/>
            <person name="Fu X."/>
            <person name="Pan Q."/>
            <person name="Wang Y."/>
            <person name="Lv Z."/>
            <person name="Lu X."/>
            <person name="Zhang F."/>
            <person name="Jiang W."/>
            <person name="Ma Y."/>
            <person name="Chen M."/>
            <person name="Hao X."/>
            <person name="Li L."/>
            <person name="Tang Y."/>
            <person name="Lv G."/>
            <person name="Zhou Y."/>
            <person name="Sun X."/>
            <person name="Brodelius P.E."/>
            <person name="Rose J.K.C."/>
            <person name="Tang K."/>
        </authorList>
    </citation>
    <scope>NUCLEOTIDE SEQUENCE [LARGE SCALE GENOMIC DNA]</scope>
    <source>
        <strain evidence="2">cv. Huhao1</strain>
        <tissue evidence="1">Leaf</tissue>
    </source>
</reference>
<organism evidence="1 2">
    <name type="scientific">Artemisia annua</name>
    <name type="common">Sweet wormwood</name>
    <dbReference type="NCBI Taxonomy" id="35608"/>
    <lineage>
        <taxon>Eukaryota</taxon>
        <taxon>Viridiplantae</taxon>
        <taxon>Streptophyta</taxon>
        <taxon>Embryophyta</taxon>
        <taxon>Tracheophyta</taxon>
        <taxon>Spermatophyta</taxon>
        <taxon>Magnoliopsida</taxon>
        <taxon>eudicotyledons</taxon>
        <taxon>Gunneridae</taxon>
        <taxon>Pentapetalae</taxon>
        <taxon>asterids</taxon>
        <taxon>campanulids</taxon>
        <taxon>Asterales</taxon>
        <taxon>Asteraceae</taxon>
        <taxon>Asteroideae</taxon>
        <taxon>Anthemideae</taxon>
        <taxon>Artemisiinae</taxon>
        <taxon>Artemisia</taxon>
    </lineage>
</organism>
<gene>
    <name evidence="1" type="ORF">CTI12_AA018270</name>
</gene>
<dbReference type="Proteomes" id="UP000245207">
    <property type="component" value="Unassembled WGS sequence"/>
</dbReference>
<accession>A0A2U1QKI4</accession>
<dbReference type="AlphaFoldDB" id="A0A2U1QKI4"/>
<dbReference type="EMBL" id="PKPP01000063">
    <property type="protein sequence ID" value="PWA98524.1"/>
    <property type="molecule type" value="Genomic_DNA"/>
</dbReference>
<evidence type="ECO:0000313" key="2">
    <source>
        <dbReference type="Proteomes" id="UP000245207"/>
    </source>
</evidence>